<dbReference type="Proteomes" id="UP000320762">
    <property type="component" value="Unassembled WGS sequence"/>
</dbReference>
<name>A0A550CV29_9AGAR</name>
<sequence>MHASQNARATALSTADILYTLCSDWIASRQDLYALSLTCRTLSEWAIPALWRTLPDLAYLFCSVTRADMRVPARIKHKELGLAKTDLVECNVPRLRTLASHVRHTVATTTFPTDIHLWLARLAVDDGPLLPNLQSLHWDMHARECLPSLFGDTPRLERLVIGPDAMFSLPPALNTVSLVVLHGIPSWHLQERALPLAKLESLSVYFHDITELPLLARMPALRTLHIRGQCGRSYVPPLADGWAHLEEIAVDCPGTLWWLLACGPLPSLRRVRVRTHVCLPRDFFARLWDGLAASSACAFAELDVSDPSEGCALVAVPDRWARGMTRLSLPASWQATAQTVLAATTCAYPNLSVVYDAPEQKHC</sequence>
<dbReference type="OrthoDB" id="2693449at2759"/>
<dbReference type="AlphaFoldDB" id="A0A550CV29"/>
<proteinExistence type="predicted"/>
<reference evidence="1 2" key="1">
    <citation type="journal article" date="2019" name="New Phytol.">
        <title>Comparative genomics reveals unique wood-decay strategies and fruiting body development in the Schizophyllaceae.</title>
        <authorList>
            <person name="Almasi E."/>
            <person name="Sahu N."/>
            <person name="Krizsan K."/>
            <person name="Balint B."/>
            <person name="Kovacs G.M."/>
            <person name="Kiss B."/>
            <person name="Cseklye J."/>
            <person name="Drula E."/>
            <person name="Henrissat B."/>
            <person name="Nagy I."/>
            <person name="Chovatia M."/>
            <person name="Adam C."/>
            <person name="LaButti K."/>
            <person name="Lipzen A."/>
            <person name="Riley R."/>
            <person name="Grigoriev I.V."/>
            <person name="Nagy L.G."/>
        </authorList>
    </citation>
    <scope>NUCLEOTIDE SEQUENCE [LARGE SCALE GENOMIC DNA]</scope>
    <source>
        <strain evidence="1 2">NL-1724</strain>
    </source>
</reference>
<dbReference type="Gene3D" id="3.80.10.10">
    <property type="entry name" value="Ribonuclease Inhibitor"/>
    <property type="match status" value="1"/>
</dbReference>
<dbReference type="SUPFAM" id="SSF52058">
    <property type="entry name" value="L domain-like"/>
    <property type="match status" value="1"/>
</dbReference>
<evidence type="ECO:0000313" key="2">
    <source>
        <dbReference type="Proteomes" id="UP000320762"/>
    </source>
</evidence>
<evidence type="ECO:0008006" key="3">
    <source>
        <dbReference type="Google" id="ProtNLM"/>
    </source>
</evidence>
<gene>
    <name evidence="1" type="ORF">BD626DRAFT_119329</name>
</gene>
<dbReference type="InterPro" id="IPR032675">
    <property type="entry name" value="LRR_dom_sf"/>
</dbReference>
<evidence type="ECO:0000313" key="1">
    <source>
        <dbReference type="EMBL" id="TRM68638.1"/>
    </source>
</evidence>
<protein>
    <recommendedName>
        <fullName evidence="3">F-box domain-containing protein</fullName>
    </recommendedName>
</protein>
<organism evidence="1 2">
    <name type="scientific">Schizophyllum amplum</name>
    <dbReference type="NCBI Taxonomy" id="97359"/>
    <lineage>
        <taxon>Eukaryota</taxon>
        <taxon>Fungi</taxon>
        <taxon>Dikarya</taxon>
        <taxon>Basidiomycota</taxon>
        <taxon>Agaricomycotina</taxon>
        <taxon>Agaricomycetes</taxon>
        <taxon>Agaricomycetidae</taxon>
        <taxon>Agaricales</taxon>
        <taxon>Schizophyllaceae</taxon>
        <taxon>Schizophyllum</taxon>
    </lineage>
</organism>
<dbReference type="EMBL" id="VDMD01000002">
    <property type="protein sequence ID" value="TRM68638.1"/>
    <property type="molecule type" value="Genomic_DNA"/>
</dbReference>
<accession>A0A550CV29</accession>
<keyword evidence="2" id="KW-1185">Reference proteome</keyword>
<comment type="caution">
    <text evidence="1">The sequence shown here is derived from an EMBL/GenBank/DDBJ whole genome shotgun (WGS) entry which is preliminary data.</text>
</comment>